<organism evidence="15 16">
    <name type="scientific">Calditerrivibrio nitroreducens (strain DSM 19672 / NBRC 101217 / Yu37-1)</name>
    <dbReference type="NCBI Taxonomy" id="768670"/>
    <lineage>
        <taxon>Bacteria</taxon>
        <taxon>Pseudomonadati</taxon>
        <taxon>Deferribacterota</taxon>
        <taxon>Deferribacteres</taxon>
        <taxon>Deferribacterales</taxon>
        <taxon>Calditerrivibrionaceae</taxon>
    </lineage>
</organism>
<dbReference type="PROSITE" id="PS00599">
    <property type="entry name" value="AA_TRANSFER_CLASS_2"/>
    <property type="match status" value="1"/>
</dbReference>
<dbReference type="RefSeq" id="WP_013451175.1">
    <property type="nucleotide sequence ID" value="NC_014758.1"/>
</dbReference>
<dbReference type="KEGG" id="cni:Calni_1051"/>
<feature type="domain" description="Aminotransferase class I/classII large" evidence="14">
    <location>
        <begin position="40"/>
        <end position="380"/>
    </location>
</feature>
<dbReference type="EC" id="2.3.1.47" evidence="5"/>
<dbReference type="InterPro" id="IPR004839">
    <property type="entry name" value="Aminotransferase_I/II_large"/>
</dbReference>
<keyword evidence="13" id="KW-0472">Membrane</keyword>
<evidence type="ECO:0000256" key="11">
    <source>
        <dbReference type="ARBA" id="ARBA00047715"/>
    </source>
</evidence>
<evidence type="ECO:0000313" key="15">
    <source>
        <dbReference type="EMBL" id="ADR18962.1"/>
    </source>
</evidence>
<comment type="cofactor">
    <cofactor evidence="1 12">
        <name>pyridoxal 5'-phosphate</name>
        <dbReference type="ChEBI" id="CHEBI:597326"/>
    </cofactor>
</comment>
<dbReference type="AlphaFoldDB" id="E4TI46"/>
<sequence>MVEKLIKKIDAVKSRGNYRKLENYSGKDGKYINYDGRLYVNFSSNDYLGLSVDKEFLSNFYDNFKLDLNELGFSTASSRLLSGNNYIYGALEKELSKYFEKDKAIVYNSGYHMNIGVLSALTDKKDLILSDKLNHASIVDGLRLSDAKHFRYKHLNYDDLESYLNKFREQYENVFIVTESLFSMDGDVADIKKLVDIKKRYNCFLYVDEAHSVGVYGGGKGVAYEQGVLKDIDILAITFGKAFSSIGGAIITNEIFYELLTNFSRSLIFTTALPPVVLCWNFFVLKHMDRFWDRREKLLFISNYMRNCFLKNSFNTKGESYIIPYIIGDSEATVKTSNFLKNNGFIAPAIRPPTVPDGSSRIRFSLNSLISTEDIDRLVELLKQEVSYENRKS</sequence>
<evidence type="ECO:0000313" key="16">
    <source>
        <dbReference type="Proteomes" id="UP000007039"/>
    </source>
</evidence>
<keyword evidence="7" id="KW-0093">Biotin biosynthesis</keyword>
<dbReference type="GO" id="GO:0009102">
    <property type="term" value="P:biotin biosynthetic process"/>
    <property type="evidence" value="ECO:0007669"/>
    <property type="project" value="UniProtKB-KW"/>
</dbReference>
<evidence type="ECO:0000256" key="8">
    <source>
        <dbReference type="ARBA" id="ARBA00022898"/>
    </source>
</evidence>
<evidence type="ECO:0000256" key="7">
    <source>
        <dbReference type="ARBA" id="ARBA00022756"/>
    </source>
</evidence>
<gene>
    <name evidence="15" type="ordered locus">Calni_1051</name>
</gene>
<comment type="similarity">
    <text evidence="3">Belongs to the class-II pyridoxal-phosphate-dependent aminotransferase family. BioF subfamily.</text>
</comment>
<evidence type="ECO:0000256" key="9">
    <source>
        <dbReference type="ARBA" id="ARBA00032610"/>
    </source>
</evidence>
<keyword evidence="13" id="KW-0812">Transmembrane</keyword>
<evidence type="ECO:0000256" key="12">
    <source>
        <dbReference type="RuleBase" id="RU003693"/>
    </source>
</evidence>
<dbReference type="eggNOG" id="COG0156">
    <property type="taxonomic scope" value="Bacteria"/>
</dbReference>
<evidence type="ECO:0000256" key="5">
    <source>
        <dbReference type="ARBA" id="ARBA00013187"/>
    </source>
</evidence>
<dbReference type="Proteomes" id="UP000007039">
    <property type="component" value="Chromosome"/>
</dbReference>
<dbReference type="PANTHER" id="PTHR13693">
    <property type="entry name" value="CLASS II AMINOTRANSFERASE/8-AMINO-7-OXONONANOATE SYNTHASE"/>
    <property type="match status" value="1"/>
</dbReference>
<evidence type="ECO:0000256" key="4">
    <source>
        <dbReference type="ARBA" id="ARBA00011738"/>
    </source>
</evidence>
<evidence type="ECO:0000256" key="2">
    <source>
        <dbReference type="ARBA" id="ARBA00004746"/>
    </source>
</evidence>
<feature type="transmembrane region" description="Helical" evidence="13">
    <location>
        <begin position="267"/>
        <end position="285"/>
    </location>
</feature>
<evidence type="ECO:0000256" key="1">
    <source>
        <dbReference type="ARBA" id="ARBA00001933"/>
    </source>
</evidence>
<dbReference type="STRING" id="768670.Calni_1051"/>
<dbReference type="InterPro" id="IPR015422">
    <property type="entry name" value="PyrdxlP-dep_Trfase_small"/>
</dbReference>
<dbReference type="SUPFAM" id="SSF53383">
    <property type="entry name" value="PLP-dependent transferases"/>
    <property type="match status" value="1"/>
</dbReference>
<comment type="pathway">
    <text evidence="2">Cofactor biosynthesis; biotin biosynthesis.</text>
</comment>
<dbReference type="OrthoDB" id="9807157at2"/>
<protein>
    <recommendedName>
        <fullName evidence="5">8-amino-7-oxononanoate synthase</fullName>
        <ecNumber evidence="5">2.3.1.47</ecNumber>
    </recommendedName>
    <alternativeName>
        <fullName evidence="9">7-keto-8-amino-pelargonic acid synthase</fullName>
    </alternativeName>
    <alternativeName>
        <fullName evidence="10">8-amino-7-ketopelargonate synthase</fullName>
    </alternativeName>
</protein>
<accession>E4TI46</accession>
<evidence type="ECO:0000256" key="6">
    <source>
        <dbReference type="ARBA" id="ARBA00022679"/>
    </source>
</evidence>
<comment type="subunit">
    <text evidence="4">Homodimer.</text>
</comment>
<keyword evidence="8 12" id="KW-0663">Pyridoxal phosphate</keyword>
<dbReference type="InterPro" id="IPR050087">
    <property type="entry name" value="AON_synthase_class-II"/>
</dbReference>
<keyword evidence="16" id="KW-1185">Reference proteome</keyword>
<keyword evidence="15" id="KW-0012">Acyltransferase</keyword>
<keyword evidence="13" id="KW-1133">Transmembrane helix</keyword>
<dbReference type="Gene3D" id="3.90.1150.10">
    <property type="entry name" value="Aspartate Aminotransferase, domain 1"/>
    <property type="match status" value="1"/>
</dbReference>
<evidence type="ECO:0000256" key="10">
    <source>
        <dbReference type="ARBA" id="ARBA00033381"/>
    </source>
</evidence>
<dbReference type="Pfam" id="PF00155">
    <property type="entry name" value="Aminotran_1_2"/>
    <property type="match status" value="1"/>
</dbReference>
<proteinExistence type="inferred from homology"/>
<dbReference type="InterPro" id="IPR015421">
    <property type="entry name" value="PyrdxlP-dep_Trfase_major"/>
</dbReference>
<reference evidence="15 16" key="2">
    <citation type="journal article" date="2011" name="Stand. Genomic Sci.">
        <title>Complete genome sequence of Calditerrivibrio nitroreducens type strain (Yu37-1).</title>
        <authorList>
            <person name="Pitluck S."/>
            <person name="Sikorski J."/>
            <person name="Zeytun A."/>
            <person name="Lapidus A."/>
            <person name="Nolan M."/>
            <person name="Lucas S."/>
            <person name="Hammon N."/>
            <person name="Deshpande S."/>
            <person name="Cheng J.F."/>
            <person name="Tapia R."/>
            <person name="Han C."/>
            <person name="Goodwin L."/>
            <person name="Liolios K."/>
            <person name="Pagani I."/>
            <person name="Ivanova N."/>
            <person name="Mavromatis K."/>
            <person name="Pati A."/>
            <person name="Chen A."/>
            <person name="Palaniappan K."/>
            <person name="Hauser L."/>
            <person name="Chang Y.J."/>
            <person name="Jeffries C.D."/>
            <person name="Detter J.C."/>
            <person name="Brambilla E."/>
            <person name="Djao O.D."/>
            <person name="Rohde M."/>
            <person name="Spring S."/>
            <person name="Goker M."/>
            <person name="Woyke T."/>
            <person name="Bristow J."/>
            <person name="Eisen J.A."/>
            <person name="Markowitz V."/>
            <person name="Hugenholtz P."/>
            <person name="Kyrpides N.C."/>
            <person name="Klenk H.P."/>
            <person name="Land M."/>
        </authorList>
    </citation>
    <scope>NUCLEOTIDE SEQUENCE [LARGE SCALE GENOMIC DNA]</scope>
    <source>
        <strain evidence="16">DSM 19672 / NBRC 101217 / Yu37-1</strain>
    </source>
</reference>
<dbReference type="GO" id="GO:0030170">
    <property type="term" value="F:pyridoxal phosphate binding"/>
    <property type="evidence" value="ECO:0007669"/>
    <property type="project" value="InterPro"/>
</dbReference>
<dbReference type="InterPro" id="IPR015424">
    <property type="entry name" value="PyrdxlP-dep_Trfase"/>
</dbReference>
<keyword evidence="6 15" id="KW-0808">Transferase</keyword>
<dbReference type="Gene3D" id="3.40.640.10">
    <property type="entry name" value="Type I PLP-dependent aspartate aminotransferase-like (Major domain)"/>
    <property type="match status" value="1"/>
</dbReference>
<comment type="catalytic activity">
    <reaction evidence="11">
        <text>6-carboxyhexanoyl-[ACP] + L-alanine + H(+) = (8S)-8-amino-7-oxononanoate + holo-[ACP] + CO2</text>
        <dbReference type="Rhea" id="RHEA:42288"/>
        <dbReference type="Rhea" id="RHEA-COMP:9685"/>
        <dbReference type="Rhea" id="RHEA-COMP:9955"/>
        <dbReference type="ChEBI" id="CHEBI:15378"/>
        <dbReference type="ChEBI" id="CHEBI:16526"/>
        <dbReference type="ChEBI" id="CHEBI:57972"/>
        <dbReference type="ChEBI" id="CHEBI:64479"/>
        <dbReference type="ChEBI" id="CHEBI:78846"/>
        <dbReference type="ChEBI" id="CHEBI:149468"/>
        <dbReference type="EC" id="2.3.1.47"/>
    </reaction>
</comment>
<dbReference type="PANTHER" id="PTHR13693:SF100">
    <property type="entry name" value="8-AMINO-7-OXONONANOATE SYNTHASE"/>
    <property type="match status" value="1"/>
</dbReference>
<evidence type="ECO:0000256" key="3">
    <source>
        <dbReference type="ARBA" id="ARBA00010008"/>
    </source>
</evidence>
<name>E4TI46_CALNY</name>
<evidence type="ECO:0000256" key="13">
    <source>
        <dbReference type="SAM" id="Phobius"/>
    </source>
</evidence>
<dbReference type="HOGENOM" id="CLU_015846_11_2_0"/>
<dbReference type="InterPro" id="IPR001917">
    <property type="entry name" value="Aminotrans_II_pyridoxalP_BS"/>
</dbReference>
<dbReference type="GO" id="GO:0008710">
    <property type="term" value="F:8-amino-7-oxononanoate synthase activity"/>
    <property type="evidence" value="ECO:0007669"/>
    <property type="project" value="UniProtKB-EC"/>
</dbReference>
<reference key="1">
    <citation type="submission" date="2010-11" db="EMBL/GenBank/DDBJ databases">
        <title>The complete genome of chromosome of Calditerrivibrio nitroreducens DSM 19672.</title>
        <authorList>
            <consortium name="US DOE Joint Genome Institute (JGI-PGF)"/>
            <person name="Lucas S."/>
            <person name="Copeland A."/>
            <person name="Lapidus A."/>
            <person name="Bruce D."/>
            <person name="Goodwin L."/>
            <person name="Pitluck S."/>
            <person name="Kyrpides N."/>
            <person name="Mavromatis K."/>
            <person name="Ivanova N."/>
            <person name="Mikhailova N."/>
            <person name="Zeytun A."/>
            <person name="Brettin T."/>
            <person name="Detter J.C."/>
            <person name="Tapia R."/>
            <person name="Han C."/>
            <person name="Land M."/>
            <person name="Hauser L."/>
            <person name="Markowitz V."/>
            <person name="Cheng J.-F."/>
            <person name="Hugenholtz P."/>
            <person name="Woyke T."/>
            <person name="Wu D."/>
            <person name="Spring S."/>
            <person name="Schroeder M."/>
            <person name="Brambilla E."/>
            <person name="Klenk H.-P."/>
            <person name="Eisen J.A."/>
        </authorList>
    </citation>
    <scope>NUCLEOTIDE SEQUENCE [LARGE SCALE GENOMIC DNA]</scope>
    <source>
        <strain>DSM 19672</strain>
    </source>
</reference>
<evidence type="ECO:0000259" key="14">
    <source>
        <dbReference type="Pfam" id="PF00155"/>
    </source>
</evidence>
<dbReference type="EMBL" id="CP002347">
    <property type="protein sequence ID" value="ADR18962.1"/>
    <property type="molecule type" value="Genomic_DNA"/>
</dbReference>